<dbReference type="InterPro" id="IPR016040">
    <property type="entry name" value="NAD(P)-bd_dom"/>
</dbReference>
<dbReference type="Proteomes" id="UP001497392">
    <property type="component" value="Unassembled WGS sequence"/>
</dbReference>
<keyword evidence="3" id="KW-1185">Reference proteome</keyword>
<evidence type="ECO:0000313" key="2">
    <source>
        <dbReference type="EMBL" id="CAL5219850.1"/>
    </source>
</evidence>
<evidence type="ECO:0000259" key="1">
    <source>
        <dbReference type="Pfam" id="PF13460"/>
    </source>
</evidence>
<feature type="domain" description="NAD(P)-binding" evidence="1">
    <location>
        <begin position="8"/>
        <end position="200"/>
    </location>
</feature>
<protein>
    <submittedName>
        <fullName evidence="2">G1766 protein</fullName>
    </submittedName>
</protein>
<dbReference type="SUPFAM" id="SSF51735">
    <property type="entry name" value="NAD(P)-binding Rossmann-fold domains"/>
    <property type="match status" value="1"/>
</dbReference>
<dbReference type="PANTHER" id="PTHR15020">
    <property type="entry name" value="FLAVIN REDUCTASE-RELATED"/>
    <property type="match status" value="1"/>
</dbReference>
<name>A0ABP1FIR0_9CHLO</name>
<dbReference type="EMBL" id="CAXHTA020000002">
    <property type="protein sequence ID" value="CAL5219850.1"/>
    <property type="molecule type" value="Genomic_DNA"/>
</dbReference>
<dbReference type="Gene3D" id="3.40.50.720">
    <property type="entry name" value="NAD(P)-binding Rossmann-like Domain"/>
    <property type="match status" value="1"/>
</dbReference>
<sequence length="237" mass="24893">MAATAVIGAGGPTGSECVKRLLELGQPAVAIVRDPQKYKDAFGNDKNLRLLSGDVTDAASLKSAFKEGHVKNVIFAASGKTYWSAKSVDEQGVGNTLEAAASNNVDHIVLVSSALVTPKNRLHPIRIILNNIRWGLMDAKFRGENLLREGRVAYTVVRPGGLTNDSPGQKQVIASQGDAGNAGRIARSDVARVCVAALNSTAAKNVTVELFSKDGSQAASEIDSIFNGLKPDNGLAK</sequence>
<comment type="caution">
    <text evidence="2">The sequence shown here is derived from an EMBL/GenBank/DDBJ whole genome shotgun (WGS) entry which is preliminary data.</text>
</comment>
<gene>
    <name evidence="2" type="primary">g1766</name>
    <name evidence="2" type="ORF">VP750_LOCUS1509</name>
</gene>
<accession>A0ABP1FIR0</accession>
<proteinExistence type="predicted"/>
<dbReference type="Pfam" id="PF13460">
    <property type="entry name" value="NAD_binding_10"/>
    <property type="match status" value="1"/>
</dbReference>
<reference evidence="2 3" key="1">
    <citation type="submission" date="2024-06" db="EMBL/GenBank/DDBJ databases">
        <authorList>
            <person name="Kraege A."/>
            <person name="Thomma B."/>
        </authorList>
    </citation>
    <scope>NUCLEOTIDE SEQUENCE [LARGE SCALE GENOMIC DNA]</scope>
</reference>
<evidence type="ECO:0000313" key="3">
    <source>
        <dbReference type="Proteomes" id="UP001497392"/>
    </source>
</evidence>
<dbReference type="PANTHER" id="PTHR15020:SF11">
    <property type="entry name" value="OS06G0360300 PROTEIN"/>
    <property type="match status" value="1"/>
</dbReference>
<organism evidence="2 3">
    <name type="scientific">Coccomyxa viridis</name>
    <dbReference type="NCBI Taxonomy" id="1274662"/>
    <lineage>
        <taxon>Eukaryota</taxon>
        <taxon>Viridiplantae</taxon>
        <taxon>Chlorophyta</taxon>
        <taxon>core chlorophytes</taxon>
        <taxon>Trebouxiophyceae</taxon>
        <taxon>Trebouxiophyceae incertae sedis</taxon>
        <taxon>Coccomyxaceae</taxon>
        <taxon>Coccomyxa</taxon>
    </lineage>
</organism>
<dbReference type="InterPro" id="IPR036291">
    <property type="entry name" value="NAD(P)-bd_dom_sf"/>
</dbReference>